<dbReference type="OrthoDB" id="75343at2759"/>
<dbReference type="Pfam" id="PF02466">
    <property type="entry name" value="Tim17"/>
    <property type="match status" value="1"/>
</dbReference>
<dbReference type="InParanoid" id="A0A165H0G4"/>
<proteinExistence type="inferred from homology"/>
<accession>A0A165H0G4</accession>
<comment type="similarity">
    <text evidence="2 9">Belongs to the Tim17/Tim22/Tim23 family.</text>
</comment>
<dbReference type="GO" id="GO:0045039">
    <property type="term" value="P:protein insertion into mitochondrial inner membrane"/>
    <property type="evidence" value="ECO:0007669"/>
    <property type="project" value="UniProtKB-UniRule"/>
</dbReference>
<evidence type="ECO:0000256" key="6">
    <source>
        <dbReference type="ARBA" id="ARBA00022989"/>
    </source>
</evidence>
<feature type="transmembrane region" description="Helical" evidence="9">
    <location>
        <begin position="57"/>
        <end position="75"/>
    </location>
</feature>
<protein>
    <recommendedName>
        <fullName evidence="3 9">Mitochondrial import inner membrane translocase subunit TIM22</fullName>
    </recommendedName>
</protein>
<comment type="subcellular location">
    <subcellularLocation>
        <location evidence="1 9">Mitochondrion inner membrane</location>
        <topology evidence="1 9">Multi-pass membrane protein</topology>
    </subcellularLocation>
</comment>
<dbReference type="GO" id="GO:0042721">
    <property type="term" value="C:TIM22 mitochondrial import inner membrane insertion complex"/>
    <property type="evidence" value="ECO:0007669"/>
    <property type="project" value="UniProtKB-UniRule"/>
</dbReference>
<feature type="compositionally biased region" description="Pro residues" evidence="10">
    <location>
        <begin position="18"/>
        <end position="27"/>
    </location>
</feature>
<comment type="caution">
    <text evidence="9">Lacks conserved residue(s) required for the propagation of feature annotation.</text>
</comment>
<dbReference type="InterPro" id="IPR039175">
    <property type="entry name" value="TIM22"/>
</dbReference>
<dbReference type="GO" id="GO:0030943">
    <property type="term" value="F:mitochondrion targeting sequence binding"/>
    <property type="evidence" value="ECO:0007669"/>
    <property type="project" value="TreeGrafter"/>
</dbReference>
<comment type="subunit">
    <text evidence="9">Component of the TIM22 complex.</text>
</comment>
<comment type="function">
    <text evidence="9">Essential core component of the TIM22 complex, a complex that mediates the import and insertion of multi-pass transmembrane proteins into the mitochondrial inner membrane. In the TIM22 complex, it constitutes the voltage-activated and signal-gated channel. Forms a twin-pore translocase that uses the membrane potential as external driving force in 2 voltage-dependent steps.</text>
</comment>
<keyword evidence="9" id="KW-0811">Translocation</keyword>
<name>A0A165H0G4_9BASI</name>
<dbReference type="GO" id="GO:0008320">
    <property type="term" value="F:protein transmembrane transporter activity"/>
    <property type="evidence" value="ECO:0007669"/>
    <property type="project" value="UniProtKB-UniRule"/>
</dbReference>
<dbReference type="FunCoup" id="A0A165H0G4">
    <property type="interactions" value="367"/>
</dbReference>
<dbReference type="Proteomes" id="UP000076842">
    <property type="component" value="Unassembled WGS sequence"/>
</dbReference>
<keyword evidence="5 9" id="KW-0999">Mitochondrion inner membrane</keyword>
<organism evidence="11 12">
    <name type="scientific">Calocera cornea HHB12733</name>
    <dbReference type="NCBI Taxonomy" id="1353952"/>
    <lineage>
        <taxon>Eukaryota</taxon>
        <taxon>Fungi</taxon>
        <taxon>Dikarya</taxon>
        <taxon>Basidiomycota</taxon>
        <taxon>Agaricomycotina</taxon>
        <taxon>Dacrymycetes</taxon>
        <taxon>Dacrymycetales</taxon>
        <taxon>Dacrymycetaceae</taxon>
        <taxon>Calocera</taxon>
    </lineage>
</organism>
<evidence type="ECO:0000256" key="3">
    <source>
        <dbReference type="ARBA" id="ARBA00020722"/>
    </source>
</evidence>
<evidence type="ECO:0000256" key="10">
    <source>
        <dbReference type="SAM" id="MobiDB-lite"/>
    </source>
</evidence>
<keyword evidence="4 9" id="KW-0812">Transmembrane</keyword>
<feature type="region of interest" description="Disordered" evidence="10">
    <location>
        <begin position="1"/>
        <end position="28"/>
    </location>
</feature>
<evidence type="ECO:0000256" key="8">
    <source>
        <dbReference type="ARBA" id="ARBA00023136"/>
    </source>
</evidence>
<evidence type="ECO:0000256" key="2">
    <source>
        <dbReference type="ARBA" id="ARBA00008444"/>
    </source>
</evidence>
<evidence type="ECO:0000256" key="5">
    <source>
        <dbReference type="ARBA" id="ARBA00022792"/>
    </source>
</evidence>
<evidence type="ECO:0000256" key="9">
    <source>
        <dbReference type="RuleBase" id="RU367038"/>
    </source>
</evidence>
<evidence type="ECO:0000256" key="7">
    <source>
        <dbReference type="ARBA" id="ARBA00023128"/>
    </source>
</evidence>
<sequence length="190" mass="19737">MNVPGSGITHPLLAPLGGPTPPLPPDLTPEERTAVLTQLRWTKYTQMGMESCAFKTFASGGIGFMLGGFFSLMSASMQYEDPIMRANSAAGKAISGGAKTIEVLKETGRNMYRSGKGFGKVGALYAGTECVLESYRAKNDMTNAVAAGFISGAILAAGSGPKAAFGGGLAFAAFSAAIDSFMRRETAEED</sequence>
<dbReference type="PANTHER" id="PTHR14110">
    <property type="entry name" value="MITOCHONDRIAL IMPORT INNER MEMBRANE TRANSLOCASE SUBUNIT TIM22"/>
    <property type="match status" value="1"/>
</dbReference>
<keyword evidence="12" id="KW-1185">Reference proteome</keyword>
<keyword evidence="7 9" id="KW-0496">Mitochondrion</keyword>
<dbReference type="STRING" id="1353952.A0A165H0G4"/>
<keyword evidence="9" id="KW-0813">Transport</keyword>
<evidence type="ECO:0000256" key="4">
    <source>
        <dbReference type="ARBA" id="ARBA00022692"/>
    </source>
</evidence>
<evidence type="ECO:0000313" key="12">
    <source>
        <dbReference type="Proteomes" id="UP000076842"/>
    </source>
</evidence>
<keyword evidence="8 9" id="KW-0472">Membrane</keyword>
<dbReference type="PANTHER" id="PTHR14110:SF0">
    <property type="entry name" value="MITOCHONDRIAL IMPORT INNER MEMBRANE TRANSLOCASE SUBUNIT TIM22"/>
    <property type="match status" value="1"/>
</dbReference>
<evidence type="ECO:0000256" key="1">
    <source>
        <dbReference type="ARBA" id="ARBA00004448"/>
    </source>
</evidence>
<keyword evidence="9" id="KW-0653">Protein transport</keyword>
<evidence type="ECO:0000313" key="11">
    <source>
        <dbReference type="EMBL" id="KZT58713.1"/>
    </source>
</evidence>
<dbReference type="AlphaFoldDB" id="A0A165H0G4"/>
<keyword evidence="6 9" id="KW-1133">Transmembrane helix</keyword>
<reference evidence="11 12" key="1">
    <citation type="journal article" date="2016" name="Mol. Biol. Evol.">
        <title>Comparative Genomics of Early-Diverging Mushroom-Forming Fungi Provides Insights into the Origins of Lignocellulose Decay Capabilities.</title>
        <authorList>
            <person name="Nagy L.G."/>
            <person name="Riley R."/>
            <person name="Tritt A."/>
            <person name="Adam C."/>
            <person name="Daum C."/>
            <person name="Floudas D."/>
            <person name="Sun H."/>
            <person name="Yadav J.S."/>
            <person name="Pangilinan J."/>
            <person name="Larsson K.H."/>
            <person name="Matsuura K."/>
            <person name="Barry K."/>
            <person name="Labutti K."/>
            <person name="Kuo R."/>
            <person name="Ohm R.A."/>
            <person name="Bhattacharya S.S."/>
            <person name="Shirouzu T."/>
            <person name="Yoshinaga Y."/>
            <person name="Martin F.M."/>
            <person name="Grigoriev I.V."/>
            <person name="Hibbett D.S."/>
        </authorList>
    </citation>
    <scope>NUCLEOTIDE SEQUENCE [LARGE SCALE GENOMIC DNA]</scope>
    <source>
        <strain evidence="11 12">HHB12733</strain>
    </source>
</reference>
<dbReference type="EMBL" id="KV423948">
    <property type="protein sequence ID" value="KZT58713.1"/>
    <property type="molecule type" value="Genomic_DNA"/>
</dbReference>
<gene>
    <name evidence="11" type="ORF">CALCODRAFT_482168</name>
</gene>